<dbReference type="GO" id="GO:0005840">
    <property type="term" value="C:ribosome"/>
    <property type="evidence" value="ECO:0007669"/>
    <property type="project" value="UniProtKB-KW"/>
</dbReference>
<reference evidence="10" key="1">
    <citation type="submission" date="2022-11" db="UniProtKB">
        <authorList>
            <consortium name="WormBaseParasite"/>
        </authorList>
    </citation>
    <scope>IDENTIFICATION</scope>
</reference>
<dbReference type="AlphaFoldDB" id="A0A915BGN5"/>
<keyword evidence="5" id="KW-0496">Mitochondrion</keyword>
<keyword evidence="3" id="KW-0809">Transit peptide</keyword>
<evidence type="ECO:0000256" key="1">
    <source>
        <dbReference type="ARBA" id="ARBA00004173"/>
    </source>
</evidence>
<dbReference type="GO" id="GO:1990904">
    <property type="term" value="C:ribonucleoprotein complex"/>
    <property type="evidence" value="ECO:0007669"/>
    <property type="project" value="UniProtKB-KW"/>
</dbReference>
<comment type="subcellular location">
    <subcellularLocation>
        <location evidence="1">Mitochondrion</location>
    </subcellularLocation>
</comment>
<keyword evidence="6" id="KW-0687">Ribonucleoprotein</keyword>
<accession>A0A915BGN5</accession>
<evidence type="ECO:0000313" key="10">
    <source>
        <dbReference type="WBParaSite" id="PgR039_g045_t01"/>
    </source>
</evidence>
<comment type="similarity">
    <text evidence="2">Belongs to the bacterial ribosomal protein bL35 family.</text>
</comment>
<keyword evidence="9" id="KW-1185">Reference proteome</keyword>
<proteinExistence type="inferred from homology"/>
<evidence type="ECO:0000256" key="7">
    <source>
        <dbReference type="ARBA" id="ARBA00035273"/>
    </source>
</evidence>
<evidence type="ECO:0000256" key="4">
    <source>
        <dbReference type="ARBA" id="ARBA00022980"/>
    </source>
</evidence>
<evidence type="ECO:0000256" key="5">
    <source>
        <dbReference type="ARBA" id="ARBA00023128"/>
    </source>
</evidence>
<dbReference type="GO" id="GO:0005739">
    <property type="term" value="C:mitochondrion"/>
    <property type="evidence" value="ECO:0007669"/>
    <property type="project" value="UniProtKB-SubCell"/>
</dbReference>
<evidence type="ECO:0000256" key="6">
    <source>
        <dbReference type="ARBA" id="ARBA00023274"/>
    </source>
</evidence>
<dbReference type="InterPro" id="IPR019338">
    <property type="entry name" value="Ribosomal_bL35m"/>
</dbReference>
<dbReference type="Pfam" id="PF01632">
    <property type="entry name" value="Ribosomal_L35p"/>
    <property type="match status" value="1"/>
</dbReference>
<evidence type="ECO:0000313" key="9">
    <source>
        <dbReference type="Proteomes" id="UP000887569"/>
    </source>
</evidence>
<dbReference type="Proteomes" id="UP000887569">
    <property type="component" value="Unplaced"/>
</dbReference>
<evidence type="ECO:0000256" key="3">
    <source>
        <dbReference type="ARBA" id="ARBA00022946"/>
    </source>
</evidence>
<keyword evidence="4" id="KW-0689">Ribosomal protein</keyword>
<name>A0A915BGN5_PARUN</name>
<sequence length="163" mass="19914">MQLAYGWRRTILLVAPLQDASCSRYQQRFIARIPHWEYHIRFDPKEGRKRPAQDVLDRFKRLNNGMWIRAHPGRTKLRYTKDEVFQKTSMYYETCTKEQCWMLDRMMTPFWLRPKYYINDPFEAYHVRHGIRSPRVGPDGKLLRERPKILLEDSVADRYFNDR</sequence>
<protein>
    <recommendedName>
        <fullName evidence="7">Large ribosomal subunit protein bL35m</fullName>
    </recommendedName>
    <alternativeName>
        <fullName evidence="8">39S ribosomal protein L35, mitochondrial</fullName>
    </alternativeName>
</protein>
<dbReference type="PANTHER" id="PTHR15909:SF0">
    <property type="entry name" value="LARGE RIBOSOMAL SUBUNIT PROTEIN BL35M"/>
    <property type="match status" value="1"/>
</dbReference>
<dbReference type="WBParaSite" id="PgR039_g045_t01">
    <property type="protein sequence ID" value="PgR039_g045_t01"/>
    <property type="gene ID" value="PgR039_g045"/>
</dbReference>
<evidence type="ECO:0000256" key="8">
    <source>
        <dbReference type="ARBA" id="ARBA00035418"/>
    </source>
</evidence>
<evidence type="ECO:0000256" key="2">
    <source>
        <dbReference type="ARBA" id="ARBA00006598"/>
    </source>
</evidence>
<dbReference type="PANTHER" id="PTHR15909">
    <property type="entry name" value="39S RIBOSOMAL PROTEIN L35, MITOCHONDRIAL"/>
    <property type="match status" value="1"/>
</dbReference>
<dbReference type="InterPro" id="IPR021137">
    <property type="entry name" value="Ribosomal_bL35-like"/>
</dbReference>
<organism evidence="9 10">
    <name type="scientific">Parascaris univalens</name>
    <name type="common">Nematode worm</name>
    <dbReference type="NCBI Taxonomy" id="6257"/>
    <lineage>
        <taxon>Eukaryota</taxon>
        <taxon>Metazoa</taxon>
        <taxon>Ecdysozoa</taxon>
        <taxon>Nematoda</taxon>
        <taxon>Chromadorea</taxon>
        <taxon>Rhabditida</taxon>
        <taxon>Spirurina</taxon>
        <taxon>Ascaridomorpha</taxon>
        <taxon>Ascaridoidea</taxon>
        <taxon>Ascarididae</taxon>
        <taxon>Parascaris</taxon>
    </lineage>
</organism>